<protein>
    <submittedName>
        <fullName evidence="7">Ribosome recycling factor</fullName>
    </submittedName>
</protein>
<dbReference type="EMBL" id="UOEA01000067">
    <property type="protein sequence ID" value="VAV84405.1"/>
    <property type="molecule type" value="Genomic_DNA"/>
</dbReference>
<evidence type="ECO:0000313" key="7">
    <source>
        <dbReference type="EMBL" id="VAV84405.1"/>
    </source>
</evidence>
<dbReference type="PANTHER" id="PTHR20982:SF3">
    <property type="entry name" value="MITOCHONDRIAL RIBOSOME RECYCLING FACTOR PSEUDO 1"/>
    <property type="match status" value="1"/>
</dbReference>
<feature type="coiled-coil region" evidence="5">
    <location>
        <begin position="133"/>
        <end position="167"/>
    </location>
</feature>
<evidence type="ECO:0000256" key="5">
    <source>
        <dbReference type="SAM" id="Coils"/>
    </source>
</evidence>
<comment type="subcellular location">
    <subcellularLocation>
        <location evidence="1">Cytoplasm</location>
    </subcellularLocation>
</comment>
<dbReference type="CDD" id="cd00520">
    <property type="entry name" value="RRF"/>
    <property type="match status" value="1"/>
</dbReference>
<evidence type="ECO:0000256" key="2">
    <source>
        <dbReference type="ARBA" id="ARBA00005912"/>
    </source>
</evidence>
<dbReference type="FunFam" id="3.30.1360.40:FF:000001">
    <property type="entry name" value="Ribosome-recycling factor"/>
    <property type="match status" value="1"/>
</dbReference>
<keyword evidence="5" id="KW-0175">Coiled coil</keyword>
<dbReference type="NCBIfam" id="TIGR00496">
    <property type="entry name" value="frr"/>
    <property type="match status" value="1"/>
</dbReference>
<gene>
    <name evidence="7" type="ORF">MNBD_DELTA01-1047</name>
</gene>
<name>A0A3B0RLL2_9ZZZZ</name>
<evidence type="ECO:0000256" key="4">
    <source>
        <dbReference type="ARBA" id="ARBA00022917"/>
    </source>
</evidence>
<dbReference type="InterPro" id="IPR036191">
    <property type="entry name" value="RRF_sf"/>
</dbReference>
<dbReference type="GO" id="GO:0043023">
    <property type="term" value="F:ribosomal large subunit binding"/>
    <property type="evidence" value="ECO:0007669"/>
    <property type="project" value="TreeGrafter"/>
</dbReference>
<organism evidence="7">
    <name type="scientific">hydrothermal vent metagenome</name>
    <dbReference type="NCBI Taxonomy" id="652676"/>
    <lineage>
        <taxon>unclassified sequences</taxon>
        <taxon>metagenomes</taxon>
        <taxon>ecological metagenomes</taxon>
    </lineage>
</organism>
<dbReference type="GO" id="GO:0002184">
    <property type="term" value="P:cytoplasmic translational termination"/>
    <property type="evidence" value="ECO:0007669"/>
    <property type="project" value="TreeGrafter"/>
</dbReference>
<evidence type="ECO:0000256" key="3">
    <source>
        <dbReference type="ARBA" id="ARBA00022490"/>
    </source>
</evidence>
<feature type="domain" description="Ribosome recycling factor" evidence="6">
    <location>
        <begin position="23"/>
        <end position="184"/>
    </location>
</feature>
<evidence type="ECO:0000256" key="1">
    <source>
        <dbReference type="ARBA" id="ARBA00004496"/>
    </source>
</evidence>
<dbReference type="GO" id="GO:0005829">
    <property type="term" value="C:cytosol"/>
    <property type="evidence" value="ECO:0007669"/>
    <property type="project" value="GOC"/>
</dbReference>
<comment type="similarity">
    <text evidence="2">Belongs to the RRF family.</text>
</comment>
<sequence>MSVTEVLSTANKRMDKAIEAFQGALVKLRTGRASVAMLDHITIDYYGNSTPLNQVANLSVPEPRSITVQPWDVSQIGDIERAIISSDLGLTPGNDGKLIRINIPQLTEERRKELVKLARKYGEDCKVAIRNCRRDANDGLKKLEKDKEISQDEQKKAEKQVQEITDKETLSVDAILAQKEKEIMEV</sequence>
<dbReference type="SUPFAM" id="SSF55194">
    <property type="entry name" value="Ribosome recycling factor, RRF"/>
    <property type="match status" value="1"/>
</dbReference>
<dbReference type="Pfam" id="PF01765">
    <property type="entry name" value="RRF"/>
    <property type="match status" value="1"/>
</dbReference>
<keyword evidence="4" id="KW-0648">Protein biosynthesis</keyword>
<dbReference type="InterPro" id="IPR002661">
    <property type="entry name" value="Ribosome_recyc_fac"/>
</dbReference>
<dbReference type="Gene3D" id="3.30.1360.40">
    <property type="match status" value="1"/>
</dbReference>
<reference evidence="7" key="1">
    <citation type="submission" date="2018-06" db="EMBL/GenBank/DDBJ databases">
        <authorList>
            <person name="Zhirakovskaya E."/>
        </authorList>
    </citation>
    <scope>NUCLEOTIDE SEQUENCE</scope>
</reference>
<proteinExistence type="inferred from homology"/>
<dbReference type="Gene3D" id="1.10.132.20">
    <property type="entry name" value="Ribosome-recycling factor"/>
    <property type="match status" value="1"/>
</dbReference>
<evidence type="ECO:0000259" key="6">
    <source>
        <dbReference type="Pfam" id="PF01765"/>
    </source>
</evidence>
<dbReference type="InterPro" id="IPR023584">
    <property type="entry name" value="Ribosome_recyc_fac_dom"/>
</dbReference>
<dbReference type="FunFam" id="1.10.132.20:FF:000001">
    <property type="entry name" value="Ribosome-recycling factor"/>
    <property type="match status" value="1"/>
</dbReference>
<dbReference type="AlphaFoldDB" id="A0A3B0RLL2"/>
<keyword evidence="3" id="KW-0963">Cytoplasm</keyword>
<dbReference type="PANTHER" id="PTHR20982">
    <property type="entry name" value="RIBOSOME RECYCLING FACTOR"/>
    <property type="match status" value="1"/>
</dbReference>
<accession>A0A3B0RLL2</accession>
<dbReference type="HAMAP" id="MF_00040">
    <property type="entry name" value="RRF"/>
    <property type="match status" value="1"/>
</dbReference>